<dbReference type="InterPro" id="IPR020013">
    <property type="entry name" value="Flagellar_FlgE/F/G"/>
</dbReference>
<evidence type="ECO:0000256" key="5">
    <source>
        <dbReference type="RuleBase" id="RU362116"/>
    </source>
</evidence>
<keyword evidence="11" id="KW-1185">Reference proteome</keyword>
<protein>
    <recommendedName>
        <fullName evidence="3 5">Flagellar hook protein FlgE</fullName>
    </recommendedName>
</protein>
<dbReference type="EMBL" id="JAMFLX010000010">
    <property type="protein sequence ID" value="MCL6270103.1"/>
    <property type="molecule type" value="Genomic_DNA"/>
</dbReference>
<dbReference type="Pfam" id="PF07559">
    <property type="entry name" value="FlgE_D2"/>
    <property type="match status" value="1"/>
</dbReference>
<gene>
    <name evidence="10" type="ORF">M3P05_09175</name>
</gene>
<accession>A0ABT0PHZ1</accession>
<dbReference type="InterPro" id="IPR053967">
    <property type="entry name" value="LlgE_F_G-like_D1"/>
</dbReference>
<evidence type="ECO:0000259" key="7">
    <source>
        <dbReference type="Pfam" id="PF06429"/>
    </source>
</evidence>
<dbReference type="InterPro" id="IPR037925">
    <property type="entry name" value="FlgE/F/G-like"/>
</dbReference>
<dbReference type="RefSeq" id="WP_249699256.1">
    <property type="nucleotide sequence ID" value="NZ_JAMFLX010000010.1"/>
</dbReference>
<comment type="function">
    <text evidence="5">A flexible structure which links the flagellar filament to the drive apparatus in the basal body.</text>
</comment>
<keyword evidence="10" id="KW-0969">Cilium</keyword>
<comment type="similarity">
    <text evidence="2 5">Belongs to the flagella basal body rod proteins family.</text>
</comment>
<comment type="caution">
    <text evidence="10">The sequence shown here is derived from an EMBL/GenBank/DDBJ whole genome shotgun (WGS) entry which is preliminary data.</text>
</comment>
<dbReference type="InterPro" id="IPR001444">
    <property type="entry name" value="Flag_bb_rod_N"/>
</dbReference>
<dbReference type="NCBIfam" id="NF004238">
    <property type="entry name" value="PRK05682.1-1"/>
    <property type="match status" value="1"/>
</dbReference>
<dbReference type="Pfam" id="PF06429">
    <property type="entry name" value="Flg_bbr_C"/>
    <property type="match status" value="1"/>
</dbReference>
<evidence type="ECO:0000259" key="8">
    <source>
        <dbReference type="Pfam" id="PF07559"/>
    </source>
</evidence>
<evidence type="ECO:0000259" key="6">
    <source>
        <dbReference type="Pfam" id="PF00460"/>
    </source>
</evidence>
<dbReference type="Pfam" id="PF22692">
    <property type="entry name" value="LlgE_F_G_D1"/>
    <property type="match status" value="1"/>
</dbReference>
<feature type="domain" description="Flagellar hook protein FlgE D2" evidence="8">
    <location>
        <begin position="156"/>
        <end position="281"/>
    </location>
</feature>
<dbReference type="PANTHER" id="PTHR30435:SF1">
    <property type="entry name" value="FLAGELLAR HOOK PROTEIN FLGE"/>
    <property type="match status" value="1"/>
</dbReference>
<evidence type="ECO:0000313" key="10">
    <source>
        <dbReference type="EMBL" id="MCL6270103.1"/>
    </source>
</evidence>
<feature type="domain" description="Flagellar basal-body/hook protein C-terminal" evidence="7">
    <location>
        <begin position="355"/>
        <end position="398"/>
    </location>
</feature>
<dbReference type="InterPro" id="IPR037058">
    <property type="entry name" value="Falgellar_hook_FlgE_sf"/>
</dbReference>
<evidence type="ECO:0000313" key="11">
    <source>
        <dbReference type="Proteomes" id="UP001203338"/>
    </source>
</evidence>
<dbReference type="InterPro" id="IPR011491">
    <property type="entry name" value="FlgE_D2"/>
</dbReference>
<dbReference type="Pfam" id="PF00460">
    <property type="entry name" value="Flg_bb_rod"/>
    <property type="match status" value="1"/>
</dbReference>
<comment type="subcellular location">
    <subcellularLocation>
        <location evidence="1 5">Bacterial flagellum basal body</location>
    </subcellularLocation>
</comment>
<dbReference type="Gene3D" id="2.60.98.20">
    <property type="entry name" value="Flagellar hook protein FlgE"/>
    <property type="match status" value="1"/>
</dbReference>
<dbReference type="SUPFAM" id="SSF117143">
    <property type="entry name" value="Flagellar hook protein flgE"/>
    <property type="match status" value="1"/>
</dbReference>
<sequence>MPALNNGISGLNAASSKLDAISNNIANANTTGFKSKNVQFADVFSSTGIGGGVYVSDVSTDYAQGALNSTSSVLDMAIQGNGFFITSDASGNTTYTRAGNFEIDKDGNVVNSQGLNVKGYGVDGNGNPITGSLKELNIDTSDKAAKASSVATLKANLDARAKAVTVSPLDPSNKNTYTSTTSTIAYDSQGVAHTVTSYYIKKDSPANTWEVHYRADNGASDIATATLTFDANGKLTSTAPSPISVAVPAGGAGTLNLKMDLTGITQYGSDFNVNTNKADGYAPGSYTGITISDKGEIFATYSNGQTKLQGVVAIATFPNQGALADAGNTSWKATIESGDPITHIPGEGSAGSIKSKSLENSNVDSTAELVDMVVAQSSYQANAKTISASNQMTQTLINAI</sequence>
<reference evidence="10 11" key="1">
    <citation type="submission" date="2022-05" db="EMBL/GenBank/DDBJ databases">
        <authorList>
            <person name="Park J.-S."/>
        </authorList>
    </citation>
    <scope>NUCLEOTIDE SEQUENCE [LARGE SCALE GENOMIC DNA]</scope>
    <source>
        <strain evidence="10 11">2012CJ34-2</strain>
    </source>
</reference>
<dbReference type="InterPro" id="IPR010930">
    <property type="entry name" value="Flg_bb/hook_C_dom"/>
</dbReference>
<organism evidence="10 11">
    <name type="scientific">Parendozoicomonas callyspongiae</name>
    <dbReference type="NCBI Taxonomy" id="2942213"/>
    <lineage>
        <taxon>Bacteria</taxon>
        <taxon>Pseudomonadati</taxon>
        <taxon>Pseudomonadota</taxon>
        <taxon>Gammaproteobacteria</taxon>
        <taxon>Oceanospirillales</taxon>
        <taxon>Endozoicomonadaceae</taxon>
        <taxon>Parendozoicomonas</taxon>
    </lineage>
</organism>
<evidence type="ECO:0000256" key="3">
    <source>
        <dbReference type="ARBA" id="ARBA00019015"/>
    </source>
</evidence>
<dbReference type="InterPro" id="IPR019776">
    <property type="entry name" value="Flagellar_basal_body_rod_CS"/>
</dbReference>
<keyword evidence="10" id="KW-0966">Cell projection</keyword>
<feature type="domain" description="Flagellar hook protein FlgE/F/G-like D1" evidence="9">
    <location>
        <begin position="77"/>
        <end position="140"/>
    </location>
</feature>
<feature type="domain" description="Flagellar basal body rod protein N-terminal" evidence="6">
    <location>
        <begin position="4"/>
        <end position="34"/>
    </location>
</feature>
<dbReference type="Proteomes" id="UP001203338">
    <property type="component" value="Unassembled WGS sequence"/>
</dbReference>
<evidence type="ECO:0000259" key="9">
    <source>
        <dbReference type="Pfam" id="PF22692"/>
    </source>
</evidence>
<name>A0ABT0PHZ1_9GAMM</name>
<dbReference type="PROSITE" id="PS00588">
    <property type="entry name" value="FLAGELLA_BB_ROD"/>
    <property type="match status" value="1"/>
</dbReference>
<keyword evidence="4 5" id="KW-0975">Bacterial flagellum</keyword>
<proteinExistence type="inferred from homology"/>
<evidence type="ECO:0000256" key="2">
    <source>
        <dbReference type="ARBA" id="ARBA00009677"/>
    </source>
</evidence>
<dbReference type="NCBIfam" id="TIGR03506">
    <property type="entry name" value="FlgEFG_subfam"/>
    <property type="match status" value="1"/>
</dbReference>
<keyword evidence="10" id="KW-0282">Flagellum</keyword>
<evidence type="ECO:0000256" key="1">
    <source>
        <dbReference type="ARBA" id="ARBA00004117"/>
    </source>
</evidence>
<evidence type="ECO:0000256" key="4">
    <source>
        <dbReference type="ARBA" id="ARBA00023143"/>
    </source>
</evidence>
<dbReference type="PANTHER" id="PTHR30435">
    <property type="entry name" value="FLAGELLAR PROTEIN"/>
    <property type="match status" value="1"/>
</dbReference>